<keyword evidence="6" id="KW-0326">Glycosidase</keyword>
<comment type="similarity">
    <text evidence="2">Belongs to the glycosyl hydrolase 29 family.</text>
</comment>
<evidence type="ECO:0000313" key="9">
    <source>
        <dbReference type="EMBL" id="MDE5419057.1"/>
    </source>
</evidence>
<evidence type="ECO:0000256" key="2">
    <source>
        <dbReference type="ARBA" id="ARBA00007951"/>
    </source>
</evidence>
<feature type="signal peptide" evidence="7">
    <location>
        <begin position="1"/>
        <end position="24"/>
    </location>
</feature>
<dbReference type="PANTHER" id="PTHR10030:SF37">
    <property type="entry name" value="ALPHA-L-FUCOSIDASE-RELATED"/>
    <property type="match status" value="1"/>
</dbReference>
<accession>A0ABT5VUQ9</accession>
<name>A0ABT5VUQ9_9BACT</name>
<reference evidence="9 10" key="1">
    <citation type="submission" date="2022-01" db="EMBL/GenBank/DDBJ databases">
        <title>Labilibaculum sp. nov, a marine bacterium isolated from Antarctica.</title>
        <authorList>
            <person name="Dai W."/>
        </authorList>
    </citation>
    <scope>NUCLEOTIDE SEQUENCE [LARGE SCALE GENOMIC DNA]</scope>
    <source>
        <strain evidence="9 10">DW002</strain>
    </source>
</reference>
<protein>
    <recommendedName>
        <fullName evidence="3">alpha-L-fucosidase</fullName>
        <ecNumber evidence="3">3.2.1.51</ecNumber>
    </recommendedName>
</protein>
<evidence type="ECO:0000259" key="8">
    <source>
        <dbReference type="Pfam" id="PF01120"/>
    </source>
</evidence>
<proteinExistence type="inferred from homology"/>
<dbReference type="InterPro" id="IPR016286">
    <property type="entry name" value="FUC_metazoa-typ"/>
</dbReference>
<evidence type="ECO:0000256" key="1">
    <source>
        <dbReference type="ARBA" id="ARBA00004071"/>
    </source>
</evidence>
<dbReference type="Gene3D" id="3.20.20.80">
    <property type="entry name" value="Glycosidases"/>
    <property type="match status" value="1"/>
</dbReference>
<comment type="function">
    <text evidence="1">Alpha-L-fucosidase is responsible for hydrolyzing the alpha-1,6-linked fucose joined to the reducing-end N-acetylglucosamine of the carbohydrate moieties of glycoproteins.</text>
</comment>
<dbReference type="Proteomes" id="UP001528920">
    <property type="component" value="Unassembled WGS sequence"/>
</dbReference>
<dbReference type="Gene3D" id="2.60.40.1180">
    <property type="entry name" value="Golgi alpha-mannosidase II"/>
    <property type="match status" value="1"/>
</dbReference>
<dbReference type="InterPro" id="IPR057739">
    <property type="entry name" value="Glyco_hydro_29_N"/>
</dbReference>
<evidence type="ECO:0000256" key="5">
    <source>
        <dbReference type="ARBA" id="ARBA00022801"/>
    </source>
</evidence>
<feature type="chain" id="PRO_5045368761" description="alpha-L-fucosidase" evidence="7">
    <location>
        <begin position="25"/>
        <end position="480"/>
    </location>
</feature>
<evidence type="ECO:0000256" key="4">
    <source>
        <dbReference type="ARBA" id="ARBA00022729"/>
    </source>
</evidence>
<dbReference type="EC" id="3.2.1.51" evidence="3"/>
<evidence type="ECO:0000313" key="10">
    <source>
        <dbReference type="Proteomes" id="UP001528920"/>
    </source>
</evidence>
<dbReference type="PANTHER" id="PTHR10030">
    <property type="entry name" value="ALPHA-L-FUCOSIDASE"/>
    <property type="match status" value="1"/>
</dbReference>
<dbReference type="Pfam" id="PF01120">
    <property type="entry name" value="Alpha_L_fucos"/>
    <property type="match status" value="1"/>
</dbReference>
<evidence type="ECO:0000256" key="7">
    <source>
        <dbReference type="SAM" id="SignalP"/>
    </source>
</evidence>
<sequence length="480" mass="54361">MKNIRHYCTAILLICLCSVKTTFAQVNADGTIDTGDQFANAKLESNESPKEIAKRLEWWSEARFGMFIHWGLYAQDGCFWKGKDGRSEHMMRNLQIPIAEYEKIADEFNPSDFNADQWVKIAKDAGMKYMVLTSKHHDGFAMFNSPSNKYNIVEQTPWKRDPVRELTEACEKQGLQFGVYYSLGRDWHDPDCNSRKGWRSNIWDFPEEEKKDFSAYFERKVKPQITELIAQYHPAIIWFDTPELITKVQSQELLDLIHRLDSSCIVNQRVGNKLGDYAVREQKIPAGGEPQPWETCMTMNGAWGYHKNDEAWKSADSLVHSLVDITSKGGNFLLNVGPTGKGVIPSKSVEKLVQVGDWLKVNGESIYGTTSSPFGKLPWGRCTKKVMENEIILYLSVFDWPKNGKLHLGHKISVKQAYLLSDPSRDLITKHEGSGIVISLPKQAPNSISSVVKIIAEPLGAVFDSTMGLITKPTSYLQVQ</sequence>
<dbReference type="EMBL" id="JAKJSC010000002">
    <property type="protein sequence ID" value="MDE5419057.1"/>
    <property type="molecule type" value="Genomic_DNA"/>
</dbReference>
<keyword evidence="5" id="KW-0378">Hydrolase</keyword>
<dbReference type="SUPFAM" id="SSF51445">
    <property type="entry name" value="(Trans)glycosidases"/>
    <property type="match status" value="1"/>
</dbReference>
<dbReference type="SMART" id="SM00812">
    <property type="entry name" value="Alpha_L_fucos"/>
    <property type="match status" value="1"/>
</dbReference>
<gene>
    <name evidence="9" type="ORF">L3049_13710</name>
</gene>
<comment type="caution">
    <text evidence="9">The sequence shown here is derived from an EMBL/GenBank/DDBJ whole genome shotgun (WGS) entry which is preliminary data.</text>
</comment>
<keyword evidence="4 7" id="KW-0732">Signal</keyword>
<dbReference type="InterPro" id="IPR017853">
    <property type="entry name" value="GH"/>
</dbReference>
<dbReference type="PRINTS" id="PR00741">
    <property type="entry name" value="GLHYDRLASE29"/>
</dbReference>
<organism evidence="9 10">
    <name type="scientific">Paralabilibaculum antarcticum</name>
    <dbReference type="NCBI Taxonomy" id="2912572"/>
    <lineage>
        <taxon>Bacteria</taxon>
        <taxon>Pseudomonadati</taxon>
        <taxon>Bacteroidota</taxon>
        <taxon>Bacteroidia</taxon>
        <taxon>Marinilabiliales</taxon>
        <taxon>Marinifilaceae</taxon>
        <taxon>Paralabilibaculum</taxon>
    </lineage>
</organism>
<dbReference type="InterPro" id="IPR000933">
    <property type="entry name" value="Glyco_hydro_29"/>
</dbReference>
<keyword evidence="10" id="KW-1185">Reference proteome</keyword>
<evidence type="ECO:0000256" key="3">
    <source>
        <dbReference type="ARBA" id="ARBA00012662"/>
    </source>
</evidence>
<dbReference type="InterPro" id="IPR013780">
    <property type="entry name" value="Glyco_hydro_b"/>
</dbReference>
<feature type="domain" description="Glycoside hydrolase family 29 N-terminal" evidence="8">
    <location>
        <begin position="39"/>
        <end position="364"/>
    </location>
</feature>
<dbReference type="RefSeq" id="WP_275110386.1">
    <property type="nucleotide sequence ID" value="NZ_JAKJSC010000002.1"/>
</dbReference>
<evidence type="ECO:0000256" key="6">
    <source>
        <dbReference type="ARBA" id="ARBA00023295"/>
    </source>
</evidence>